<sequence length="98" mass="10710">MIDPPRFSNTGWWTFDLNITIKWGKKREVCELATFCVCEAILEIGGCWNGSPVLVNAALGDPLRGGRTTLGASQVASGFKRHKTVEFGTPNQRPMSIG</sequence>
<accession>A0A8S4R596</accession>
<protein>
    <submittedName>
        <fullName evidence="1">Jg14850 protein</fullName>
    </submittedName>
</protein>
<dbReference type="AlphaFoldDB" id="A0A8S4R596"/>
<name>A0A8S4R596_9NEOP</name>
<reference evidence="1" key="1">
    <citation type="submission" date="2022-03" db="EMBL/GenBank/DDBJ databases">
        <authorList>
            <person name="Lindestad O."/>
        </authorList>
    </citation>
    <scope>NUCLEOTIDE SEQUENCE</scope>
</reference>
<evidence type="ECO:0000313" key="2">
    <source>
        <dbReference type="Proteomes" id="UP000838756"/>
    </source>
</evidence>
<dbReference type="EMBL" id="CAKXAJ010024721">
    <property type="protein sequence ID" value="CAH2229390.1"/>
    <property type="molecule type" value="Genomic_DNA"/>
</dbReference>
<keyword evidence="2" id="KW-1185">Reference proteome</keyword>
<proteinExistence type="predicted"/>
<gene>
    <name evidence="1" type="primary">jg14850</name>
    <name evidence="1" type="ORF">PAEG_LOCUS8870</name>
</gene>
<organism evidence="1 2">
    <name type="scientific">Pararge aegeria aegeria</name>
    <dbReference type="NCBI Taxonomy" id="348720"/>
    <lineage>
        <taxon>Eukaryota</taxon>
        <taxon>Metazoa</taxon>
        <taxon>Ecdysozoa</taxon>
        <taxon>Arthropoda</taxon>
        <taxon>Hexapoda</taxon>
        <taxon>Insecta</taxon>
        <taxon>Pterygota</taxon>
        <taxon>Neoptera</taxon>
        <taxon>Endopterygota</taxon>
        <taxon>Lepidoptera</taxon>
        <taxon>Glossata</taxon>
        <taxon>Ditrysia</taxon>
        <taxon>Papilionoidea</taxon>
        <taxon>Nymphalidae</taxon>
        <taxon>Satyrinae</taxon>
        <taxon>Satyrini</taxon>
        <taxon>Parargina</taxon>
        <taxon>Pararge</taxon>
    </lineage>
</organism>
<evidence type="ECO:0000313" key="1">
    <source>
        <dbReference type="EMBL" id="CAH2229390.1"/>
    </source>
</evidence>
<comment type="caution">
    <text evidence="1">The sequence shown here is derived from an EMBL/GenBank/DDBJ whole genome shotgun (WGS) entry which is preliminary data.</text>
</comment>
<dbReference type="Proteomes" id="UP000838756">
    <property type="component" value="Unassembled WGS sequence"/>
</dbReference>